<dbReference type="AlphaFoldDB" id="A0A1Y1WHI4"/>
<dbReference type="SUPFAM" id="SSF48264">
    <property type="entry name" value="Cytochrome P450"/>
    <property type="match status" value="1"/>
</dbReference>
<dbReference type="GO" id="GO:0005506">
    <property type="term" value="F:iron ion binding"/>
    <property type="evidence" value="ECO:0007669"/>
    <property type="project" value="InterPro"/>
</dbReference>
<dbReference type="GO" id="GO:0004497">
    <property type="term" value="F:monooxygenase activity"/>
    <property type="evidence" value="ECO:0007669"/>
    <property type="project" value="InterPro"/>
</dbReference>
<evidence type="ECO:0008006" key="3">
    <source>
        <dbReference type="Google" id="ProtNLM"/>
    </source>
</evidence>
<reference evidence="1 2" key="1">
    <citation type="submission" date="2016-07" db="EMBL/GenBank/DDBJ databases">
        <title>Pervasive Adenine N6-methylation of Active Genes in Fungi.</title>
        <authorList>
            <consortium name="DOE Joint Genome Institute"/>
            <person name="Mondo S.J."/>
            <person name="Dannebaum R.O."/>
            <person name="Kuo R.C."/>
            <person name="Labutti K."/>
            <person name="Haridas S."/>
            <person name="Kuo A."/>
            <person name="Salamov A."/>
            <person name="Ahrendt S.R."/>
            <person name="Lipzen A."/>
            <person name="Sullivan W."/>
            <person name="Andreopoulos W.B."/>
            <person name="Clum A."/>
            <person name="Lindquist E."/>
            <person name="Daum C."/>
            <person name="Ramamoorthy G.K."/>
            <person name="Gryganskyi A."/>
            <person name="Culley D."/>
            <person name="Magnuson J.K."/>
            <person name="James T.Y."/>
            <person name="O'Malley M.A."/>
            <person name="Stajich J.E."/>
            <person name="Spatafora J.W."/>
            <person name="Visel A."/>
            <person name="Grigoriev I.V."/>
        </authorList>
    </citation>
    <scope>NUCLEOTIDE SEQUENCE [LARGE SCALE GENOMIC DNA]</scope>
    <source>
        <strain evidence="1 2">ATCC 12442</strain>
    </source>
</reference>
<dbReference type="GO" id="GO:0020037">
    <property type="term" value="F:heme binding"/>
    <property type="evidence" value="ECO:0007669"/>
    <property type="project" value="InterPro"/>
</dbReference>
<sequence length="135" mass="15018">MRKRQLGPYFNAAYVTRMEPKILQFGILGLKSKWDSELAQNSSGSIEIDYSHDFMLATLDTISALAFGTEPRVAHWVDATVKVHGMRAMMPLFKFFPFSTGNLVLGSIAARRRLLAEGGKKPADLLQAFLDAQDP</sequence>
<name>A0A1Y1WHI4_9FUNG</name>
<dbReference type="Gene3D" id="1.10.630.10">
    <property type="entry name" value="Cytochrome P450"/>
    <property type="match status" value="1"/>
</dbReference>
<accession>A0A1Y1WHI4</accession>
<evidence type="ECO:0000313" key="2">
    <source>
        <dbReference type="Proteomes" id="UP000193922"/>
    </source>
</evidence>
<evidence type="ECO:0000313" key="1">
    <source>
        <dbReference type="EMBL" id="ORX73030.1"/>
    </source>
</evidence>
<dbReference type="InterPro" id="IPR036396">
    <property type="entry name" value="Cyt_P450_sf"/>
</dbReference>
<organism evidence="1 2">
    <name type="scientific">Linderina pennispora</name>
    <dbReference type="NCBI Taxonomy" id="61395"/>
    <lineage>
        <taxon>Eukaryota</taxon>
        <taxon>Fungi</taxon>
        <taxon>Fungi incertae sedis</taxon>
        <taxon>Zoopagomycota</taxon>
        <taxon>Kickxellomycotina</taxon>
        <taxon>Kickxellomycetes</taxon>
        <taxon>Kickxellales</taxon>
        <taxon>Kickxellaceae</taxon>
        <taxon>Linderina</taxon>
    </lineage>
</organism>
<gene>
    <name evidence="1" type="ORF">DL89DRAFT_290811</name>
</gene>
<dbReference type="OrthoDB" id="2789670at2759"/>
<dbReference type="GO" id="GO:0016705">
    <property type="term" value="F:oxidoreductase activity, acting on paired donors, with incorporation or reduction of molecular oxygen"/>
    <property type="evidence" value="ECO:0007669"/>
    <property type="project" value="InterPro"/>
</dbReference>
<dbReference type="GeneID" id="63806780"/>
<dbReference type="Proteomes" id="UP000193922">
    <property type="component" value="Unassembled WGS sequence"/>
</dbReference>
<keyword evidence="2" id="KW-1185">Reference proteome</keyword>
<protein>
    <recommendedName>
        <fullName evidence="3">Cytochrome P450</fullName>
    </recommendedName>
</protein>
<dbReference type="RefSeq" id="XP_040746370.1">
    <property type="nucleotide sequence ID" value="XM_040890132.1"/>
</dbReference>
<comment type="caution">
    <text evidence="1">The sequence shown here is derived from an EMBL/GenBank/DDBJ whole genome shotgun (WGS) entry which is preliminary data.</text>
</comment>
<dbReference type="EMBL" id="MCFD01000002">
    <property type="protein sequence ID" value="ORX73030.1"/>
    <property type="molecule type" value="Genomic_DNA"/>
</dbReference>
<proteinExistence type="predicted"/>